<reference evidence="1 2" key="1">
    <citation type="journal article" date="2018" name="Front. Plant Sci.">
        <title>Red Clover (Trifolium pratense) and Zigzag Clover (T. medium) - A Picture of Genomic Similarities and Differences.</title>
        <authorList>
            <person name="Dluhosova J."/>
            <person name="Istvanek J."/>
            <person name="Nedelnik J."/>
            <person name="Repkova J."/>
        </authorList>
    </citation>
    <scope>NUCLEOTIDE SEQUENCE [LARGE SCALE GENOMIC DNA]</scope>
    <source>
        <strain evidence="2">cv. 10/8</strain>
        <tissue evidence="1">Leaf</tissue>
    </source>
</reference>
<evidence type="ECO:0000313" key="1">
    <source>
        <dbReference type="EMBL" id="MCI85912.1"/>
    </source>
</evidence>
<dbReference type="Proteomes" id="UP000265520">
    <property type="component" value="Unassembled WGS sequence"/>
</dbReference>
<comment type="caution">
    <text evidence="1">The sequence shown here is derived from an EMBL/GenBank/DDBJ whole genome shotgun (WGS) entry which is preliminary data.</text>
</comment>
<keyword evidence="2" id="KW-1185">Reference proteome</keyword>
<sequence length="27" mass="3211">MRETKPTDMDDTDWTEMKEKVAGLIRL</sequence>
<organism evidence="1 2">
    <name type="scientific">Trifolium medium</name>
    <dbReference type="NCBI Taxonomy" id="97028"/>
    <lineage>
        <taxon>Eukaryota</taxon>
        <taxon>Viridiplantae</taxon>
        <taxon>Streptophyta</taxon>
        <taxon>Embryophyta</taxon>
        <taxon>Tracheophyta</taxon>
        <taxon>Spermatophyta</taxon>
        <taxon>Magnoliopsida</taxon>
        <taxon>eudicotyledons</taxon>
        <taxon>Gunneridae</taxon>
        <taxon>Pentapetalae</taxon>
        <taxon>rosids</taxon>
        <taxon>fabids</taxon>
        <taxon>Fabales</taxon>
        <taxon>Fabaceae</taxon>
        <taxon>Papilionoideae</taxon>
        <taxon>50 kb inversion clade</taxon>
        <taxon>NPAAA clade</taxon>
        <taxon>Hologalegina</taxon>
        <taxon>IRL clade</taxon>
        <taxon>Trifolieae</taxon>
        <taxon>Trifolium</taxon>
    </lineage>
</organism>
<dbReference type="EMBL" id="LXQA011126644">
    <property type="protein sequence ID" value="MCI85912.1"/>
    <property type="molecule type" value="Genomic_DNA"/>
</dbReference>
<dbReference type="AlphaFoldDB" id="A0A392VEM1"/>
<proteinExistence type="predicted"/>
<feature type="non-terminal residue" evidence="1">
    <location>
        <position position="27"/>
    </location>
</feature>
<name>A0A392VEM1_9FABA</name>
<accession>A0A392VEM1</accession>
<protein>
    <submittedName>
        <fullName evidence="1">Uncharacterized protein</fullName>
    </submittedName>
</protein>
<evidence type="ECO:0000313" key="2">
    <source>
        <dbReference type="Proteomes" id="UP000265520"/>
    </source>
</evidence>